<dbReference type="AlphaFoldDB" id="A0A9W9WFW2"/>
<name>A0A9W9WFW2_9EURO</name>
<dbReference type="PANTHER" id="PTHR22793:SF12">
    <property type="entry name" value="MYOCARDIN-RELATED TRANSCRIPTION FACTOR, ISOFORM H"/>
    <property type="match status" value="1"/>
</dbReference>
<feature type="transmembrane region" description="Helical" evidence="6">
    <location>
        <begin position="16"/>
        <end position="36"/>
    </location>
</feature>
<accession>A0A9W9WFW2</accession>
<keyword evidence="3" id="KW-0539">Nucleus</keyword>
<comment type="subcellular location">
    <subcellularLocation>
        <location evidence="1">Nucleus</location>
    </subcellularLocation>
</comment>
<evidence type="ECO:0000256" key="6">
    <source>
        <dbReference type="SAM" id="Phobius"/>
    </source>
</evidence>
<dbReference type="Gene3D" id="6.10.150.10">
    <property type="match status" value="1"/>
</dbReference>
<dbReference type="PANTHER" id="PTHR22793">
    <property type="entry name" value="MYOCARDIN-RELATED TRANSCRIPTION FACTOR-RELATED"/>
    <property type="match status" value="1"/>
</dbReference>
<evidence type="ECO:0000313" key="7">
    <source>
        <dbReference type="EMBL" id="KAJ5457356.1"/>
    </source>
</evidence>
<dbReference type="PROSITE" id="PS51073">
    <property type="entry name" value="RPEL"/>
    <property type="match status" value="3"/>
</dbReference>
<feature type="region of interest" description="Disordered" evidence="5">
    <location>
        <begin position="82"/>
        <end position="108"/>
    </location>
</feature>
<evidence type="ECO:0008006" key="9">
    <source>
        <dbReference type="Google" id="ProtNLM"/>
    </source>
</evidence>
<dbReference type="EMBL" id="JAPWDO010000009">
    <property type="protein sequence ID" value="KAJ5457356.1"/>
    <property type="molecule type" value="Genomic_DNA"/>
</dbReference>
<evidence type="ECO:0000256" key="4">
    <source>
        <dbReference type="PROSITE-ProRule" id="PRU00401"/>
    </source>
</evidence>
<dbReference type="InterPro" id="IPR043451">
    <property type="entry name" value="Myocardin-like"/>
</dbReference>
<dbReference type="InterPro" id="IPR004018">
    <property type="entry name" value="RPEL_repeat"/>
</dbReference>
<feature type="compositionally biased region" description="Basic and acidic residues" evidence="5">
    <location>
        <begin position="85"/>
        <end position="108"/>
    </location>
</feature>
<protein>
    <recommendedName>
        <fullName evidence="9">RPEL repeat protein</fullName>
    </recommendedName>
</protein>
<dbReference type="OrthoDB" id="197676at2759"/>
<evidence type="ECO:0000313" key="8">
    <source>
        <dbReference type="Proteomes" id="UP001147760"/>
    </source>
</evidence>
<dbReference type="GO" id="GO:0045944">
    <property type="term" value="P:positive regulation of transcription by RNA polymerase II"/>
    <property type="evidence" value="ECO:0007669"/>
    <property type="project" value="TreeGrafter"/>
</dbReference>
<dbReference type="SMART" id="SM00707">
    <property type="entry name" value="RPEL"/>
    <property type="match status" value="3"/>
</dbReference>
<keyword evidence="6" id="KW-0812">Transmembrane</keyword>
<keyword evidence="2" id="KW-0677">Repeat</keyword>
<dbReference type="Pfam" id="PF02755">
    <property type="entry name" value="RPEL"/>
    <property type="match status" value="3"/>
</dbReference>
<reference evidence="7" key="2">
    <citation type="journal article" date="2023" name="IMA Fungus">
        <title>Comparative genomic study of the Penicillium genus elucidates a diverse pangenome and 15 lateral gene transfer events.</title>
        <authorList>
            <person name="Petersen C."/>
            <person name="Sorensen T."/>
            <person name="Nielsen M.R."/>
            <person name="Sondergaard T.E."/>
            <person name="Sorensen J.L."/>
            <person name="Fitzpatrick D.A."/>
            <person name="Frisvad J.C."/>
            <person name="Nielsen K.L."/>
        </authorList>
    </citation>
    <scope>NUCLEOTIDE SEQUENCE</scope>
    <source>
        <strain evidence="7">IBT 17660</strain>
    </source>
</reference>
<feature type="repeat" description="RPEL" evidence="4">
    <location>
        <begin position="138"/>
        <end position="163"/>
    </location>
</feature>
<keyword evidence="6" id="KW-1133">Transmembrane helix</keyword>
<reference evidence="7" key="1">
    <citation type="submission" date="2022-12" db="EMBL/GenBank/DDBJ databases">
        <authorList>
            <person name="Petersen C."/>
        </authorList>
    </citation>
    <scope>NUCLEOTIDE SEQUENCE</scope>
    <source>
        <strain evidence="7">IBT 17660</strain>
    </source>
</reference>
<proteinExistence type="predicted"/>
<feature type="repeat" description="RPEL" evidence="4">
    <location>
        <begin position="94"/>
        <end position="119"/>
    </location>
</feature>
<gene>
    <name evidence="7" type="ORF">N7530_012630</name>
</gene>
<keyword evidence="8" id="KW-1185">Reference proteome</keyword>
<feature type="repeat" description="RPEL" evidence="4">
    <location>
        <begin position="50"/>
        <end position="75"/>
    </location>
</feature>
<sequence>MFSPVLYLWHPGLFDYFIPLLLTPNTLLTIITYYNVLHRTVPSPTSERRNSLEKHLQTRPDMQDLKNRHILLDTNVAPALQSARQELDRQRATDSLKKNLEKRPDKDELVERNILPATSAAPALQAHAQELKRHMLADNLEHKIQNRPQPEELISQGILSEDENPRSPV</sequence>
<evidence type="ECO:0000256" key="5">
    <source>
        <dbReference type="SAM" id="MobiDB-lite"/>
    </source>
</evidence>
<dbReference type="Proteomes" id="UP001147760">
    <property type="component" value="Unassembled WGS sequence"/>
</dbReference>
<comment type="caution">
    <text evidence="7">The sequence shown here is derived from an EMBL/GenBank/DDBJ whole genome shotgun (WGS) entry which is preliminary data.</text>
</comment>
<dbReference type="GO" id="GO:0005634">
    <property type="term" value="C:nucleus"/>
    <property type="evidence" value="ECO:0007669"/>
    <property type="project" value="UniProtKB-SubCell"/>
</dbReference>
<keyword evidence="6" id="KW-0472">Membrane</keyword>
<dbReference type="GO" id="GO:0003713">
    <property type="term" value="F:transcription coactivator activity"/>
    <property type="evidence" value="ECO:0007669"/>
    <property type="project" value="TreeGrafter"/>
</dbReference>
<dbReference type="Gene3D" id="6.10.140.2040">
    <property type="match status" value="1"/>
</dbReference>
<evidence type="ECO:0000256" key="2">
    <source>
        <dbReference type="ARBA" id="ARBA00022737"/>
    </source>
</evidence>
<evidence type="ECO:0000256" key="1">
    <source>
        <dbReference type="ARBA" id="ARBA00004123"/>
    </source>
</evidence>
<organism evidence="7 8">
    <name type="scientific">Penicillium desertorum</name>
    <dbReference type="NCBI Taxonomy" id="1303715"/>
    <lineage>
        <taxon>Eukaryota</taxon>
        <taxon>Fungi</taxon>
        <taxon>Dikarya</taxon>
        <taxon>Ascomycota</taxon>
        <taxon>Pezizomycotina</taxon>
        <taxon>Eurotiomycetes</taxon>
        <taxon>Eurotiomycetidae</taxon>
        <taxon>Eurotiales</taxon>
        <taxon>Aspergillaceae</taxon>
        <taxon>Penicillium</taxon>
    </lineage>
</organism>
<feature type="region of interest" description="Disordered" evidence="5">
    <location>
        <begin position="146"/>
        <end position="169"/>
    </location>
</feature>
<evidence type="ECO:0000256" key="3">
    <source>
        <dbReference type="ARBA" id="ARBA00023242"/>
    </source>
</evidence>